<dbReference type="InterPro" id="IPR010140">
    <property type="entry name" value="Histidinol_P_phosphatase_HisJ"/>
</dbReference>
<dbReference type="Pfam" id="PF02811">
    <property type="entry name" value="PHP"/>
    <property type="match status" value="1"/>
</dbReference>
<keyword evidence="5 8" id="KW-0378">Hydrolase</keyword>
<name>A0A4Q4Z3F5_9ACTN</name>
<dbReference type="EC" id="3.1.3.15" evidence="3 8"/>
<dbReference type="AlphaFoldDB" id="A0A4Q4Z3F5"/>
<evidence type="ECO:0000313" key="10">
    <source>
        <dbReference type="EMBL" id="RYP82173.1"/>
    </source>
</evidence>
<evidence type="ECO:0000256" key="6">
    <source>
        <dbReference type="ARBA" id="ARBA00023102"/>
    </source>
</evidence>
<organism evidence="10 11">
    <name type="scientific">Nocardioides guangzhouensis</name>
    <dbReference type="NCBI Taxonomy" id="2497878"/>
    <lineage>
        <taxon>Bacteria</taxon>
        <taxon>Bacillati</taxon>
        <taxon>Actinomycetota</taxon>
        <taxon>Actinomycetes</taxon>
        <taxon>Propionibacteriales</taxon>
        <taxon>Nocardioidaceae</taxon>
        <taxon>Nocardioides</taxon>
    </lineage>
</organism>
<evidence type="ECO:0000313" key="11">
    <source>
        <dbReference type="Proteomes" id="UP000295198"/>
    </source>
</evidence>
<gene>
    <name evidence="10" type="ORF">EKO23_22365</name>
</gene>
<dbReference type="InterPro" id="IPR004013">
    <property type="entry name" value="PHP_dom"/>
</dbReference>
<evidence type="ECO:0000256" key="8">
    <source>
        <dbReference type="RuleBase" id="RU366003"/>
    </source>
</evidence>
<evidence type="ECO:0000256" key="1">
    <source>
        <dbReference type="ARBA" id="ARBA00004970"/>
    </source>
</evidence>
<evidence type="ECO:0000256" key="4">
    <source>
        <dbReference type="ARBA" id="ARBA00022605"/>
    </source>
</evidence>
<comment type="catalytic activity">
    <reaction evidence="7 8">
        <text>L-histidinol phosphate + H2O = L-histidinol + phosphate</text>
        <dbReference type="Rhea" id="RHEA:14465"/>
        <dbReference type="ChEBI" id="CHEBI:15377"/>
        <dbReference type="ChEBI" id="CHEBI:43474"/>
        <dbReference type="ChEBI" id="CHEBI:57699"/>
        <dbReference type="ChEBI" id="CHEBI:57980"/>
        <dbReference type="EC" id="3.1.3.15"/>
    </reaction>
</comment>
<dbReference type="PANTHER" id="PTHR21039:SF0">
    <property type="entry name" value="HISTIDINOL-PHOSPHATASE"/>
    <property type="match status" value="1"/>
</dbReference>
<evidence type="ECO:0000256" key="5">
    <source>
        <dbReference type="ARBA" id="ARBA00022801"/>
    </source>
</evidence>
<keyword evidence="6 8" id="KW-0368">Histidine biosynthesis</keyword>
<accession>A0A4Q4Z3F5</accession>
<dbReference type="SUPFAM" id="SSF89550">
    <property type="entry name" value="PHP domain-like"/>
    <property type="match status" value="1"/>
</dbReference>
<keyword evidence="4 8" id="KW-0028">Amino-acid biosynthesis</keyword>
<comment type="pathway">
    <text evidence="1 8">Amino-acid biosynthesis; L-histidine biosynthesis; L-histidine from 5-phospho-alpha-D-ribose 1-diphosphate: step 8/9.</text>
</comment>
<dbReference type="InterPro" id="IPR016195">
    <property type="entry name" value="Pol/histidinol_Pase-like"/>
</dbReference>
<dbReference type="PANTHER" id="PTHR21039">
    <property type="entry name" value="HISTIDINOL PHOSPHATASE-RELATED"/>
    <property type="match status" value="1"/>
</dbReference>
<comment type="similarity">
    <text evidence="2 8">Belongs to the PHP hydrolase family. HisK subfamily.</text>
</comment>
<dbReference type="RefSeq" id="WP_134720703.1">
    <property type="nucleotide sequence ID" value="NZ_SDKM01000052.1"/>
</dbReference>
<dbReference type="GO" id="GO:0004401">
    <property type="term" value="F:histidinol-phosphatase activity"/>
    <property type="evidence" value="ECO:0007669"/>
    <property type="project" value="UniProtKB-UniRule"/>
</dbReference>
<evidence type="ECO:0000256" key="2">
    <source>
        <dbReference type="ARBA" id="ARBA00009152"/>
    </source>
</evidence>
<dbReference type="OrthoDB" id="6637113at2"/>
<dbReference type="EMBL" id="SDKM01000052">
    <property type="protein sequence ID" value="RYP82173.1"/>
    <property type="molecule type" value="Genomic_DNA"/>
</dbReference>
<reference evidence="10 11" key="1">
    <citation type="submission" date="2019-01" db="EMBL/GenBank/DDBJ databases">
        <title>Nocardioides guangzhouensis sp. nov., an actinobacterium isolated from soil.</title>
        <authorList>
            <person name="Fu Y."/>
            <person name="Cai Y."/>
            <person name="Lin Z."/>
            <person name="Chen P."/>
        </authorList>
    </citation>
    <scope>NUCLEOTIDE SEQUENCE [LARGE SCALE GENOMIC DNA]</scope>
    <source>
        <strain evidence="10 11">130</strain>
    </source>
</reference>
<keyword evidence="11" id="KW-1185">Reference proteome</keyword>
<dbReference type="Proteomes" id="UP000295198">
    <property type="component" value="Unassembled WGS sequence"/>
</dbReference>
<feature type="domain" description="PHP" evidence="9">
    <location>
        <begin position="6"/>
        <end position="219"/>
    </location>
</feature>
<evidence type="ECO:0000256" key="7">
    <source>
        <dbReference type="ARBA" id="ARBA00049158"/>
    </source>
</evidence>
<proteinExistence type="inferred from homology"/>
<evidence type="ECO:0000256" key="3">
    <source>
        <dbReference type="ARBA" id="ARBA00013085"/>
    </source>
</evidence>
<sequence>MSLPSDGHVHTEWSWDAPTGSMERSCARAVAIGLPAIAFTEHVDHTVTTVPVDRIEPGHLVLELVAPDGRLTPPALDVEGYLAAVERCRDLFPDLRILSGLELGEPHWHRDAVRRLVAAGDFDRVLGSLHCLPYGDGFREPPGLFGDLDPHEIVRGYLAEVVRLVADGGDFAALAHVDYPLRFWDAATDGPYDVATYEDDFRLALRALAGSGRALEINTVLPLDATVLRWWREEGGQGITFGSDAHEPEAVARRLRDAAAMATAFGFRPGRDPFDVWPRS</sequence>
<protein>
    <recommendedName>
        <fullName evidence="3 8">Histidinol-phosphatase</fullName>
        <shortName evidence="8">HolPase</shortName>
        <ecNumber evidence="3 8">3.1.3.15</ecNumber>
    </recommendedName>
</protein>
<comment type="caution">
    <text evidence="10">The sequence shown here is derived from an EMBL/GenBank/DDBJ whole genome shotgun (WGS) entry which is preliminary data.</text>
</comment>
<dbReference type="Gene3D" id="3.20.20.140">
    <property type="entry name" value="Metal-dependent hydrolases"/>
    <property type="match status" value="1"/>
</dbReference>
<evidence type="ECO:0000259" key="9">
    <source>
        <dbReference type="Pfam" id="PF02811"/>
    </source>
</evidence>
<dbReference type="GO" id="GO:0000105">
    <property type="term" value="P:L-histidine biosynthetic process"/>
    <property type="evidence" value="ECO:0007669"/>
    <property type="project" value="UniProtKB-UniRule"/>
</dbReference>
<dbReference type="GO" id="GO:0005737">
    <property type="term" value="C:cytoplasm"/>
    <property type="evidence" value="ECO:0007669"/>
    <property type="project" value="TreeGrafter"/>
</dbReference>